<reference evidence="1" key="1">
    <citation type="submission" date="2019-10" db="EMBL/GenBank/DDBJ databases">
        <title>Conservation and host-specific expression of non-tandemly repeated heterogenous ribosome RNA gene in arbuscular mycorrhizal fungi.</title>
        <authorList>
            <person name="Maeda T."/>
            <person name="Kobayashi Y."/>
            <person name="Nakagawa T."/>
            <person name="Ezawa T."/>
            <person name="Yamaguchi K."/>
            <person name="Bino T."/>
            <person name="Nishimoto Y."/>
            <person name="Shigenobu S."/>
            <person name="Kawaguchi M."/>
        </authorList>
    </citation>
    <scope>NUCLEOTIDE SEQUENCE</scope>
    <source>
        <strain evidence="1">HR1</strain>
    </source>
</reference>
<dbReference type="Proteomes" id="UP000615446">
    <property type="component" value="Unassembled WGS sequence"/>
</dbReference>
<sequence>MNPTVYPAIQTHPNSFYYQPENDRYYYMVDCQEIQHNDITYFLNKSLNNNKIQFHESEHVFFYYQQYDNRFYQVICKLVSPTEITNYLNENIYGIKLHQNMNQEQLSFFIEQKQNLEFYLTQYLSNYLLI</sequence>
<evidence type="ECO:0000313" key="2">
    <source>
        <dbReference type="Proteomes" id="UP000615446"/>
    </source>
</evidence>
<dbReference type="OrthoDB" id="2411647at2759"/>
<organism evidence="1 2">
    <name type="scientific">Rhizophagus clarus</name>
    <dbReference type="NCBI Taxonomy" id="94130"/>
    <lineage>
        <taxon>Eukaryota</taxon>
        <taxon>Fungi</taxon>
        <taxon>Fungi incertae sedis</taxon>
        <taxon>Mucoromycota</taxon>
        <taxon>Glomeromycotina</taxon>
        <taxon>Glomeromycetes</taxon>
        <taxon>Glomerales</taxon>
        <taxon>Glomeraceae</taxon>
        <taxon>Rhizophagus</taxon>
    </lineage>
</organism>
<dbReference type="EMBL" id="BLAL01000203">
    <property type="protein sequence ID" value="GES91419.1"/>
    <property type="molecule type" value="Genomic_DNA"/>
</dbReference>
<gene>
    <name evidence="1" type="ORF">RCL2_001823700</name>
</gene>
<protein>
    <submittedName>
        <fullName evidence="1">Uncharacterized protein</fullName>
    </submittedName>
</protein>
<proteinExistence type="predicted"/>
<name>A0A8H3LQV1_9GLOM</name>
<evidence type="ECO:0000313" key="1">
    <source>
        <dbReference type="EMBL" id="GES91419.1"/>
    </source>
</evidence>
<accession>A0A8H3LQV1</accession>
<comment type="caution">
    <text evidence="1">The sequence shown here is derived from an EMBL/GenBank/DDBJ whole genome shotgun (WGS) entry which is preliminary data.</text>
</comment>
<dbReference type="AlphaFoldDB" id="A0A8H3LQV1"/>